<dbReference type="EMBL" id="MU864351">
    <property type="protein sequence ID" value="KAK4193216.1"/>
    <property type="molecule type" value="Genomic_DNA"/>
</dbReference>
<organism evidence="1 2">
    <name type="scientific">Podospora australis</name>
    <dbReference type="NCBI Taxonomy" id="1536484"/>
    <lineage>
        <taxon>Eukaryota</taxon>
        <taxon>Fungi</taxon>
        <taxon>Dikarya</taxon>
        <taxon>Ascomycota</taxon>
        <taxon>Pezizomycotina</taxon>
        <taxon>Sordariomycetes</taxon>
        <taxon>Sordariomycetidae</taxon>
        <taxon>Sordariales</taxon>
        <taxon>Podosporaceae</taxon>
        <taxon>Podospora</taxon>
    </lineage>
</organism>
<dbReference type="Gene3D" id="3.40.630.30">
    <property type="match status" value="1"/>
</dbReference>
<dbReference type="PANTHER" id="PTHR42791:SF17">
    <property type="entry name" value="ACETYLTRANSFERASE, GNAT FAMILY FAMILY (AFU_ORTHOLOGUE AFUA_8G05690)"/>
    <property type="match status" value="1"/>
</dbReference>
<dbReference type="AlphaFoldDB" id="A0AAN6X4M7"/>
<reference evidence="1" key="1">
    <citation type="journal article" date="2023" name="Mol. Phylogenet. Evol.">
        <title>Genome-scale phylogeny and comparative genomics of the fungal order Sordariales.</title>
        <authorList>
            <person name="Hensen N."/>
            <person name="Bonometti L."/>
            <person name="Westerberg I."/>
            <person name="Brannstrom I.O."/>
            <person name="Guillou S."/>
            <person name="Cros-Aarteil S."/>
            <person name="Calhoun S."/>
            <person name="Haridas S."/>
            <person name="Kuo A."/>
            <person name="Mondo S."/>
            <person name="Pangilinan J."/>
            <person name="Riley R."/>
            <person name="LaButti K."/>
            <person name="Andreopoulos B."/>
            <person name="Lipzen A."/>
            <person name="Chen C."/>
            <person name="Yan M."/>
            <person name="Daum C."/>
            <person name="Ng V."/>
            <person name="Clum A."/>
            <person name="Steindorff A."/>
            <person name="Ohm R.A."/>
            <person name="Martin F."/>
            <person name="Silar P."/>
            <person name="Natvig D.O."/>
            <person name="Lalanne C."/>
            <person name="Gautier V."/>
            <person name="Ament-Velasquez S.L."/>
            <person name="Kruys A."/>
            <person name="Hutchinson M.I."/>
            <person name="Powell A.J."/>
            <person name="Barry K."/>
            <person name="Miller A.N."/>
            <person name="Grigoriev I.V."/>
            <person name="Debuchy R."/>
            <person name="Gladieux P."/>
            <person name="Hiltunen Thoren M."/>
            <person name="Johannesson H."/>
        </authorList>
    </citation>
    <scope>NUCLEOTIDE SEQUENCE</scope>
    <source>
        <strain evidence="1">PSN309</strain>
    </source>
</reference>
<dbReference type="InterPro" id="IPR016181">
    <property type="entry name" value="Acyl_CoA_acyltransferase"/>
</dbReference>
<evidence type="ECO:0000313" key="2">
    <source>
        <dbReference type="Proteomes" id="UP001302126"/>
    </source>
</evidence>
<dbReference type="Proteomes" id="UP001302126">
    <property type="component" value="Unassembled WGS sequence"/>
</dbReference>
<sequence length="257" mass="28693">MTPQEPLVRVREAVPADVDDIIHIHYSAFDDDVMNELMHPGGATEESRKKFGERVFPKEDTSADAAKKGKDMLYVAEYFPEGEGTPGQVIAFAKWTLYKEPRAEEDWKNENFVPTAENFGTTANLSVIDAFIGELHRKQRDCAKGEAGLYLGILACRPDRQRLGAGSALLKFGADFADILELPSWLESSPVGYRVYKKFGYEDIDVVDLKVTERWGKTKSAGRYWGENNAVEIAGPVPEGVMRSVIMRRPAKAFKGL</sequence>
<accession>A0AAN6X4M7</accession>
<name>A0AAN6X4M7_9PEZI</name>
<reference evidence="1" key="2">
    <citation type="submission" date="2023-05" db="EMBL/GenBank/DDBJ databases">
        <authorList>
            <consortium name="Lawrence Berkeley National Laboratory"/>
            <person name="Steindorff A."/>
            <person name="Hensen N."/>
            <person name="Bonometti L."/>
            <person name="Westerberg I."/>
            <person name="Brannstrom I.O."/>
            <person name="Guillou S."/>
            <person name="Cros-Aarteil S."/>
            <person name="Calhoun S."/>
            <person name="Haridas S."/>
            <person name="Kuo A."/>
            <person name="Mondo S."/>
            <person name="Pangilinan J."/>
            <person name="Riley R."/>
            <person name="Labutti K."/>
            <person name="Andreopoulos B."/>
            <person name="Lipzen A."/>
            <person name="Chen C."/>
            <person name="Yanf M."/>
            <person name="Daum C."/>
            <person name="Ng V."/>
            <person name="Clum A."/>
            <person name="Ohm R."/>
            <person name="Martin F."/>
            <person name="Silar P."/>
            <person name="Natvig D."/>
            <person name="Lalanne C."/>
            <person name="Gautier V."/>
            <person name="Ament-Velasquez S.L."/>
            <person name="Kruys A."/>
            <person name="Hutchinson M.I."/>
            <person name="Powell A.J."/>
            <person name="Barry K."/>
            <person name="Miller A.N."/>
            <person name="Grigoriev I.V."/>
            <person name="Debuchy R."/>
            <person name="Gladieux P."/>
            <person name="Thoren M.H."/>
            <person name="Johannesson H."/>
        </authorList>
    </citation>
    <scope>NUCLEOTIDE SEQUENCE</scope>
    <source>
        <strain evidence="1">PSN309</strain>
    </source>
</reference>
<evidence type="ECO:0008006" key="3">
    <source>
        <dbReference type="Google" id="ProtNLM"/>
    </source>
</evidence>
<keyword evidence="2" id="KW-1185">Reference proteome</keyword>
<proteinExistence type="predicted"/>
<comment type="caution">
    <text evidence="1">The sequence shown here is derived from an EMBL/GenBank/DDBJ whole genome shotgun (WGS) entry which is preliminary data.</text>
</comment>
<evidence type="ECO:0000313" key="1">
    <source>
        <dbReference type="EMBL" id="KAK4193216.1"/>
    </source>
</evidence>
<dbReference type="PANTHER" id="PTHR42791">
    <property type="entry name" value="GNAT FAMILY ACETYLTRANSFERASE"/>
    <property type="match status" value="1"/>
</dbReference>
<protein>
    <recommendedName>
        <fullName evidence="3">N-acetyltransferase domain-containing protein</fullName>
    </recommendedName>
</protein>
<dbReference type="SUPFAM" id="SSF55729">
    <property type="entry name" value="Acyl-CoA N-acyltransferases (Nat)"/>
    <property type="match status" value="1"/>
</dbReference>
<gene>
    <name evidence="1" type="ORF">QBC35DRAFT_99517</name>
</gene>
<dbReference type="InterPro" id="IPR052523">
    <property type="entry name" value="Trichothecene_AcTrans"/>
</dbReference>